<dbReference type="OrthoDB" id="9768793at2"/>
<name>A0A5P2D0L5_STRVZ</name>
<evidence type="ECO:0000313" key="5">
    <source>
        <dbReference type="Proteomes" id="UP000325211"/>
    </source>
</evidence>
<dbReference type="PANTHER" id="PTHR43625:SF40">
    <property type="entry name" value="ALDO-KETO REDUCTASE YAKC [NADP(+)]"/>
    <property type="match status" value="1"/>
</dbReference>
<dbReference type="GO" id="GO:0016491">
    <property type="term" value="F:oxidoreductase activity"/>
    <property type="evidence" value="ECO:0007669"/>
    <property type="project" value="UniProtKB-KW"/>
</dbReference>
<sequence>MSAERSIGTVRVSAVGLGAMPLSVEGRPDRDRALATLHAALDAGVTLLDTADSYHWHTGETGHNELLVARALAGRGPDRDSVLVATKGGRGRPGDGSWTVDARPEHLRLACEASLRRLGTEAIGLYQLHKPDPDVPWAESVGTLRELAEEGKIRAAGISNVSVEQLDQAREILGDLLVSVQNRYSPAVRDSEPQLRRCAELGLAFLPWSPLGGISRSSLDGPSGPTSSGTAFHRVAAEHEVSPQRVCLAWLLSRAPVVIPIPGATRPRTARDSAAAPGLTLTPAQLGRLDAAVAAWPPDS</sequence>
<keyword evidence="1" id="KW-0560">Oxidoreductase</keyword>
<reference evidence="4 5" key="1">
    <citation type="submission" date="2018-05" db="EMBL/GenBank/DDBJ databases">
        <title>Streptomyces venezuelae.</title>
        <authorList>
            <person name="Kim W."/>
            <person name="Lee N."/>
            <person name="Cho B.-K."/>
        </authorList>
    </citation>
    <scope>NUCLEOTIDE SEQUENCE [LARGE SCALE GENOMIC DNA]</scope>
    <source>
        <strain evidence="4 5">ATCC 21782</strain>
    </source>
</reference>
<dbReference type="GO" id="GO:0005737">
    <property type="term" value="C:cytoplasm"/>
    <property type="evidence" value="ECO:0007669"/>
    <property type="project" value="TreeGrafter"/>
</dbReference>
<evidence type="ECO:0000313" key="4">
    <source>
        <dbReference type="EMBL" id="QES46649.1"/>
    </source>
</evidence>
<dbReference type="CDD" id="cd19088">
    <property type="entry name" value="AKR_AKR13B1"/>
    <property type="match status" value="1"/>
</dbReference>
<proteinExistence type="predicted"/>
<dbReference type="RefSeq" id="WP_150205529.1">
    <property type="nucleotide sequence ID" value="NZ_CP029190.1"/>
</dbReference>
<dbReference type="InterPro" id="IPR036812">
    <property type="entry name" value="NAD(P)_OxRdtase_dom_sf"/>
</dbReference>
<dbReference type="Proteomes" id="UP000325211">
    <property type="component" value="Chromosome"/>
</dbReference>
<dbReference type="InterPro" id="IPR023210">
    <property type="entry name" value="NADP_OxRdtase_dom"/>
</dbReference>
<protein>
    <submittedName>
        <fullName evidence="4">Aldo/keto reductase</fullName>
    </submittedName>
</protein>
<dbReference type="Pfam" id="PF00248">
    <property type="entry name" value="Aldo_ket_red"/>
    <property type="match status" value="1"/>
</dbReference>
<evidence type="ECO:0000256" key="1">
    <source>
        <dbReference type="ARBA" id="ARBA00023002"/>
    </source>
</evidence>
<organism evidence="4 5">
    <name type="scientific">Streptomyces venezuelae</name>
    <dbReference type="NCBI Taxonomy" id="54571"/>
    <lineage>
        <taxon>Bacteria</taxon>
        <taxon>Bacillati</taxon>
        <taxon>Actinomycetota</taxon>
        <taxon>Actinomycetes</taxon>
        <taxon>Kitasatosporales</taxon>
        <taxon>Streptomycetaceae</taxon>
        <taxon>Streptomyces</taxon>
    </lineage>
</organism>
<accession>A0A5P2D0L5</accession>
<dbReference type="EMBL" id="CP029190">
    <property type="protein sequence ID" value="QES46649.1"/>
    <property type="molecule type" value="Genomic_DNA"/>
</dbReference>
<dbReference type="PANTHER" id="PTHR43625">
    <property type="entry name" value="AFLATOXIN B1 ALDEHYDE REDUCTASE"/>
    <property type="match status" value="1"/>
</dbReference>
<feature type="domain" description="NADP-dependent oxidoreductase" evidence="3">
    <location>
        <begin position="15"/>
        <end position="292"/>
    </location>
</feature>
<dbReference type="AlphaFoldDB" id="A0A5P2D0L5"/>
<gene>
    <name evidence="4" type="ORF">DEJ50_01055</name>
</gene>
<evidence type="ECO:0000259" key="3">
    <source>
        <dbReference type="Pfam" id="PF00248"/>
    </source>
</evidence>
<feature type="region of interest" description="Disordered" evidence="2">
    <location>
        <begin position="79"/>
        <end position="99"/>
    </location>
</feature>
<evidence type="ECO:0000256" key="2">
    <source>
        <dbReference type="SAM" id="MobiDB-lite"/>
    </source>
</evidence>
<dbReference type="InterPro" id="IPR050791">
    <property type="entry name" value="Aldo-Keto_reductase"/>
</dbReference>
<dbReference type="SUPFAM" id="SSF51430">
    <property type="entry name" value="NAD(P)-linked oxidoreductase"/>
    <property type="match status" value="1"/>
</dbReference>
<dbReference type="Gene3D" id="3.20.20.100">
    <property type="entry name" value="NADP-dependent oxidoreductase domain"/>
    <property type="match status" value="1"/>
</dbReference>